<accession>A0ABQ2VY53</accession>
<keyword evidence="3" id="KW-1185">Reference proteome</keyword>
<feature type="region of interest" description="Disordered" evidence="1">
    <location>
        <begin position="19"/>
        <end position="63"/>
    </location>
</feature>
<protein>
    <submittedName>
        <fullName evidence="2">Uncharacterized protein</fullName>
    </submittedName>
</protein>
<feature type="compositionally biased region" description="Low complexity" evidence="1">
    <location>
        <begin position="32"/>
        <end position="54"/>
    </location>
</feature>
<organism evidence="2 3">
    <name type="scientific">Streptomyces gelaticus</name>
    <dbReference type="NCBI Taxonomy" id="285446"/>
    <lineage>
        <taxon>Bacteria</taxon>
        <taxon>Bacillati</taxon>
        <taxon>Actinomycetota</taxon>
        <taxon>Actinomycetes</taxon>
        <taxon>Kitasatosporales</taxon>
        <taxon>Streptomycetaceae</taxon>
        <taxon>Streptomyces</taxon>
    </lineage>
</organism>
<dbReference type="EMBL" id="BMTF01000007">
    <property type="protein sequence ID" value="GGV83629.1"/>
    <property type="molecule type" value="Genomic_DNA"/>
</dbReference>
<evidence type="ECO:0000256" key="1">
    <source>
        <dbReference type="SAM" id="MobiDB-lite"/>
    </source>
</evidence>
<name>A0ABQ2VY53_9ACTN</name>
<dbReference type="Proteomes" id="UP000660675">
    <property type="component" value="Unassembled WGS sequence"/>
</dbReference>
<sequence>MPRTAAMVQPLIAGTANRAPVLFPDGDPPGDAAEGARFRASPAAAASDRFPAPETVIQDPHMT</sequence>
<reference evidence="3" key="1">
    <citation type="journal article" date="2019" name="Int. J. Syst. Evol. Microbiol.">
        <title>The Global Catalogue of Microorganisms (GCM) 10K type strain sequencing project: providing services to taxonomists for standard genome sequencing and annotation.</title>
        <authorList>
            <consortium name="The Broad Institute Genomics Platform"/>
            <consortium name="The Broad Institute Genome Sequencing Center for Infectious Disease"/>
            <person name="Wu L."/>
            <person name="Ma J."/>
        </authorList>
    </citation>
    <scope>NUCLEOTIDE SEQUENCE [LARGE SCALE GENOMIC DNA]</scope>
    <source>
        <strain evidence="3">JCM 4376</strain>
    </source>
</reference>
<evidence type="ECO:0000313" key="2">
    <source>
        <dbReference type="EMBL" id="GGV83629.1"/>
    </source>
</evidence>
<gene>
    <name evidence="2" type="ORF">GCM10015535_27060</name>
</gene>
<evidence type="ECO:0000313" key="3">
    <source>
        <dbReference type="Proteomes" id="UP000660675"/>
    </source>
</evidence>
<comment type="caution">
    <text evidence="2">The sequence shown here is derived from an EMBL/GenBank/DDBJ whole genome shotgun (WGS) entry which is preliminary data.</text>
</comment>
<proteinExistence type="predicted"/>